<name>A0A9Q3EQC1_9BASI</name>
<gene>
    <name evidence="1" type="ORF">O181_064839</name>
</gene>
<evidence type="ECO:0000313" key="1">
    <source>
        <dbReference type="EMBL" id="MBW0525124.1"/>
    </source>
</evidence>
<dbReference type="EMBL" id="AVOT02031569">
    <property type="protein sequence ID" value="MBW0525124.1"/>
    <property type="molecule type" value="Genomic_DNA"/>
</dbReference>
<reference evidence="1" key="1">
    <citation type="submission" date="2021-03" db="EMBL/GenBank/DDBJ databases">
        <title>Draft genome sequence of rust myrtle Austropuccinia psidii MF-1, a brazilian biotype.</title>
        <authorList>
            <person name="Quecine M.C."/>
            <person name="Pachon D.M.R."/>
            <person name="Bonatelli M.L."/>
            <person name="Correr F.H."/>
            <person name="Franceschini L.M."/>
            <person name="Leite T.F."/>
            <person name="Margarido G.R.A."/>
            <person name="Almeida C.A."/>
            <person name="Ferrarezi J.A."/>
            <person name="Labate C.A."/>
        </authorList>
    </citation>
    <scope>NUCLEOTIDE SEQUENCE</scope>
    <source>
        <strain evidence="1">MF-1</strain>
    </source>
</reference>
<protein>
    <submittedName>
        <fullName evidence="1">Uncharacterized protein</fullName>
    </submittedName>
</protein>
<dbReference type="Proteomes" id="UP000765509">
    <property type="component" value="Unassembled WGS sequence"/>
</dbReference>
<dbReference type="OrthoDB" id="3059824at2759"/>
<accession>A0A9Q3EQC1</accession>
<sequence>MLCGAELRQGFQGLEPLAAGQSSTNSANASSGNWTHDLKVIVTRHAIFNERVFPSLPQISSQNSTFETKLENQPLLNDNALVELNELDNIPLPNKSIQGSCTAPMPETQILVPTVQEDNNTTSHAAQAPRLRIIGPQHPTLVTSDLDSLNILPYKRRPVALLTAVDDAPQTYQGALKAKESSL</sequence>
<dbReference type="AlphaFoldDB" id="A0A9Q3EQC1"/>
<proteinExistence type="predicted"/>
<evidence type="ECO:0000313" key="2">
    <source>
        <dbReference type="Proteomes" id="UP000765509"/>
    </source>
</evidence>
<comment type="caution">
    <text evidence="1">The sequence shown here is derived from an EMBL/GenBank/DDBJ whole genome shotgun (WGS) entry which is preliminary data.</text>
</comment>
<organism evidence="1 2">
    <name type="scientific">Austropuccinia psidii MF-1</name>
    <dbReference type="NCBI Taxonomy" id="1389203"/>
    <lineage>
        <taxon>Eukaryota</taxon>
        <taxon>Fungi</taxon>
        <taxon>Dikarya</taxon>
        <taxon>Basidiomycota</taxon>
        <taxon>Pucciniomycotina</taxon>
        <taxon>Pucciniomycetes</taxon>
        <taxon>Pucciniales</taxon>
        <taxon>Sphaerophragmiaceae</taxon>
        <taxon>Austropuccinia</taxon>
    </lineage>
</organism>
<keyword evidence="2" id="KW-1185">Reference proteome</keyword>